<protein>
    <submittedName>
        <fullName evidence="1">Glutaredoxin</fullName>
    </submittedName>
</protein>
<name>A0ABR6VIZ6_9FIRM</name>
<evidence type="ECO:0000313" key="1">
    <source>
        <dbReference type="EMBL" id="MBC3536685.1"/>
    </source>
</evidence>
<accession>A0ABR6VIZ6</accession>
<comment type="caution">
    <text evidence="1">The sequence shown here is derived from an EMBL/GenBank/DDBJ whole genome shotgun (WGS) entry which is preliminary data.</text>
</comment>
<dbReference type="EMBL" id="JACOGK010000012">
    <property type="protein sequence ID" value="MBC3536685.1"/>
    <property type="molecule type" value="Genomic_DNA"/>
</dbReference>
<sequence>MQKIIGLYLNGCPYCKNARLSIEELIKENPEYGKVPVEWYEETEHPEISKQFSYYYVPSLFIGQEKLYEAQPGQSYDEIKAHVKATFDAALKA</sequence>
<proteinExistence type="predicted"/>
<keyword evidence="2" id="KW-1185">Reference proteome</keyword>
<gene>
    <name evidence="1" type="ORF">H8J70_05410</name>
</gene>
<reference evidence="1 2" key="1">
    <citation type="submission" date="2020-08" db="EMBL/GenBank/DDBJ databases">
        <authorList>
            <person name="Liu C."/>
            <person name="Sun Q."/>
        </authorList>
    </citation>
    <scope>NUCLEOTIDE SEQUENCE [LARGE SCALE GENOMIC DNA]</scope>
    <source>
        <strain evidence="1 2">NSJ-59</strain>
    </source>
</reference>
<dbReference type="SUPFAM" id="SSF52833">
    <property type="entry name" value="Thioredoxin-like"/>
    <property type="match status" value="1"/>
</dbReference>
<dbReference type="Gene3D" id="3.40.30.10">
    <property type="entry name" value="Glutaredoxin"/>
    <property type="match status" value="1"/>
</dbReference>
<evidence type="ECO:0000313" key="2">
    <source>
        <dbReference type="Proteomes" id="UP000606870"/>
    </source>
</evidence>
<organism evidence="1 2">
    <name type="scientific">Megasphaera hominis</name>
    <dbReference type="NCBI Taxonomy" id="159836"/>
    <lineage>
        <taxon>Bacteria</taxon>
        <taxon>Bacillati</taxon>
        <taxon>Bacillota</taxon>
        <taxon>Negativicutes</taxon>
        <taxon>Veillonellales</taxon>
        <taxon>Veillonellaceae</taxon>
        <taxon>Megasphaera</taxon>
    </lineage>
</organism>
<dbReference type="RefSeq" id="WP_186502841.1">
    <property type="nucleotide sequence ID" value="NZ_JACOGK010000012.1"/>
</dbReference>
<dbReference type="Proteomes" id="UP000606870">
    <property type="component" value="Unassembled WGS sequence"/>
</dbReference>
<dbReference type="InterPro" id="IPR036249">
    <property type="entry name" value="Thioredoxin-like_sf"/>
</dbReference>